<dbReference type="Gene3D" id="3.40.50.10330">
    <property type="entry name" value="Probable inorganic polyphosphate/atp-NAD kinase, domain 1"/>
    <property type="match status" value="1"/>
</dbReference>
<evidence type="ECO:0000313" key="2">
    <source>
        <dbReference type="EMBL" id="STD13498.1"/>
    </source>
</evidence>
<dbReference type="GO" id="GO:0005829">
    <property type="term" value="C:cytosol"/>
    <property type="evidence" value="ECO:0007669"/>
    <property type="project" value="TreeGrafter"/>
</dbReference>
<evidence type="ECO:0000313" key="3">
    <source>
        <dbReference type="Proteomes" id="UP000254118"/>
    </source>
</evidence>
<dbReference type="InterPro" id="IPR004363">
    <property type="entry name" value="Methylgl_synth"/>
</dbReference>
<dbReference type="GO" id="GO:0008929">
    <property type="term" value="F:methylglyoxal synthase activity"/>
    <property type="evidence" value="ECO:0007669"/>
    <property type="project" value="InterPro"/>
</dbReference>
<gene>
    <name evidence="2" type="primary">dagK</name>
    <name evidence="2" type="ORF">NCTC7915_01934</name>
</gene>
<dbReference type="GO" id="GO:0019242">
    <property type="term" value="P:methylglyoxal biosynthetic process"/>
    <property type="evidence" value="ECO:0007669"/>
    <property type="project" value="InterPro"/>
</dbReference>
<protein>
    <submittedName>
        <fullName evidence="2">Diacylglycerol kinase</fullName>
        <ecNumber evidence="2">2.7.1.107</ecNumber>
    </submittedName>
</protein>
<name>A0AA46BPN7_9MICO</name>
<comment type="caution">
    <text evidence="2">The sequence shown here is derived from an EMBL/GenBank/DDBJ whole genome shotgun (WGS) entry which is preliminary data.</text>
</comment>
<dbReference type="AlphaFoldDB" id="A0AA46BPN7"/>
<dbReference type="Proteomes" id="UP000254118">
    <property type="component" value="Unassembled WGS sequence"/>
</dbReference>
<dbReference type="InterPro" id="IPR001206">
    <property type="entry name" value="Diacylglycerol_kinase_cat_dom"/>
</dbReference>
<dbReference type="Pfam" id="PF00781">
    <property type="entry name" value="DAGK_cat"/>
    <property type="match status" value="1"/>
</dbReference>
<dbReference type="InterPro" id="IPR017438">
    <property type="entry name" value="ATP-NAD_kinase_N"/>
</dbReference>
<evidence type="ECO:0000259" key="1">
    <source>
        <dbReference type="PROSITE" id="PS50146"/>
    </source>
</evidence>
<proteinExistence type="predicted"/>
<sequence length="340" mass="36085">MGAGVNVGFMDVSYQSLDRFQGGCVESFRSRFAVVINPSKFPGDRGVRVRDRLTSAAVEWGWGEPMWLETTVEDPGRGQARFAVEAGVEVVCALGGDGTVRSVASALVGTGVPLGLLAGGTGNLLARNLGVPWDSPVEALKVALMGADRKVDAGKARLELLRDEQATQGQAQVVEEFFLIMAGVGFDASMIAGAPEELKAQIGAAAYVWSGLRHLFGERFEVRMRTDGGAAVARKVRTVLFANVSELQGGISLLPAEPDDGLLDALVLTPKSLTGWLSVATHVLTRGRAGSERVHTSRFQSMQLRLRAPQHIQLDGDAIGLTRALDVSSLPGALVVRVRA</sequence>
<feature type="domain" description="DAGKc" evidence="1">
    <location>
        <begin position="27"/>
        <end position="160"/>
    </location>
</feature>
<dbReference type="Gene3D" id="2.60.200.40">
    <property type="match status" value="1"/>
</dbReference>
<accession>A0AA46BPN7</accession>
<dbReference type="InterPro" id="IPR016064">
    <property type="entry name" value="NAD/diacylglycerol_kinase_sf"/>
</dbReference>
<keyword evidence="2" id="KW-0418">Kinase</keyword>
<reference evidence="2 3" key="1">
    <citation type="submission" date="2018-06" db="EMBL/GenBank/DDBJ databases">
        <authorList>
            <consortium name="Pathogen Informatics"/>
            <person name="Doyle S."/>
        </authorList>
    </citation>
    <scope>NUCLEOTIDE SEQUENCE [LARGE SCALE GENOMIC DNA]</scope>
    <source>
        <strain evidence="2 3">NCTC7915</strain>
    </source>
</reference>
<dbReference type="Pfam" id="PF19279">
    <property type="entry name" value="YegS_C"/>
    <property type="match status" value="1"/>
</dbReference>
<dbReference type="GO" id="GO:0004143">
    <property type="term" value="F:ATP-dependent diacylglycerol kinase activity"/>
    <property type="evidence" value="ECO:0007669"/>
    <property type="project" value="UniProtKB-EC"/>
</dbReference>
<dbReference type="SUPFAM" id="SSF111331">
    <property type="entry name" value="NAD kinase/diacylglycerol kinase-like"/>
    <property type="match status" value="1"/>
</dbReference>
<dbReference type="EC" id="2.7.1.107" evidence="2"/>
<dbReference type="PROSITE" id="PS50146">
    <property type="entry name" value="DAGK"/>
    <property type="match status" value="1"/>
</dbReference>
<keyword evidence="2" id="KW-0808">Transferase</keyword>
<organism evidence="2 3">
    <name type="scientific">Dermatophilus congolensis</name>
    <dbReference type="NCBI Taxonomy" id="1863"/>
    <lineage>
        <taxon>Bacteria</taxon>
        <taxon>Bacillati</taxon>
        <taxon>Actinomycetota</taxon>
        <taxon>Actinomycetes</taxon>
        <taxon>Micrococcales</taxon>
        <taxon>Dermatophilaceae</taxon>
        <taxon>Dermatophilus</taxon>
    </lineage>
</organism>
<dbReference type="PANTHER" id="PTHR30492:SF0">
    <property type="entry name" value="METHYLGLYOXAL SYNTHASE"/>
    <property type="match status" value="1"/>
</dbReference>
<dbReference type="PANTHER" id="PTHR30492">
    <property type="entry name" value="METHYLGLYOXAL SYNTHASE"/>
    <property type="match status" value="1"/>
</dbReference>
<dbReference type="EMBL" id="UFYA01000001">
    <property type="protein sequence ID" value="STD13498.1"/>
    <property type="molecule type" value="Genomic_DNA"/>
</dbReference>
<dbReference type="InterPro" id="IPR045540">
    <property type="entry name" value="YegS/DAGK_C"/>
</dbReference>